<evidence type="ECO:0000313" key="2">
    <source>
        <dbReference type="EMBL" id="KAK8239952.1"/>
    </source>
</evidence>
<dbReference type="EMBL" id="JBBWRZ010000003">
    <property type="protein sequence ID" value="KAK8239952.1"/>
    <property type="molecule type" value="Genomic_DNA"/>
</dbReference>
<gene>
    <name evidence="2" type="ORF">HDK90DRAFT_168833</name>
</gene>
<organism evidence="2 3">
    <name type="scientific">Phyllosticta capitalensis</name>
    <dbReference type="NCBI Taxonomy" id="121624"/>
    <lineage>
        <taxon>Eukaryota</taxon>
        <taxon>Fungi</taxon>
        <taxon>Dikarya</taxon>
        <taxon>Ascomycota</taxon>
        <taxon>Pezizomycotina</taxon>
        <taxon>Dothideomycetes</taxon>
        <taxon>Dothideomycetes incertae sedis</taxon>
        <taxon>Botryosphaeriales</taxon>
        <taxon>Phyllostictaceae</taxon>
        <taxon>Phyllosticta</taxon>
    </lineage>
</organism>
<feature type="compositionally biased region" description="Polar residues" evidence="1">
    <location>
        <begin position="1"/>
        <end position="26"/>
    </location>
</feature>
<feature type="compositionally biased region" description="Low complexity" evidence="1">
    <location>
        <begin position="684"/>
        <end position="705"/>
    </location>
</feature>
<sequence length="803" mass="88864">MFSSASSNLVTWENMTQEPSSPTLTNPDLILPDLSDSLDSTPSPQLHPTRPPSPPAHLLRESFRLPKPSSSPGVKPLPSRPPTSYTNNSFGASTDDGDTTPQRLVRREHDMESSTSLRATPRANVMQAWQRDGKDEANDRLDHWPGFDGPNLESDADSHFSTDDATSRLGSLPYVAGSDEETDPELFNDGHEELDLEAISSAALSKRAEMILANAKKRLNLMEGNLRGARQSLVPPPRPKYNSYTPSKRPVSISPMSKGSGPFYIPQPQHAALASPSLRSSATTPGHTRGHSEVSDLSLENSTTPRRAQRAVSAMGSFRMQWPQSGTNTRNSMISLRGARSQETIRHTWVSGEQPSYRSMSRGSMHQISPTLETLKEDEATQQRPTLHRSASTTSELRSQMQNLNRRISTLREKAREEHLKRRSLQSLRDPEENGYHWDAEDEGHSQAGDHSKNGKYAPRASTAMELRRRRNSSQQSDYDSRFEDADEEFDYDQRSPHAVKPHGNHHSQEDREINGDDQFEDAEQVLSERHEDRLDAFDYENFFLHSAMGTYRAEQRSNSVSSVSSEDSVETTRPTSRHAAAAAAAARANARKSPKLGRLAVPNHHRQKSADSISSITTFQTATEGRDPGSDADIEPSEDDEQGDEEVIDRHIARSAAHTLAFSSKKSNQSLSSSASESRHLHSAASSLSPHHLNSSGSSFNGSSPLIQSPPSEAYFSSGSGHGSDTTARIMATFFAQSNSRDKLTPLAQKDEDLLYALTTSIQQVCARLQSAQEDAYETKIWRRRLDAARKILDGVPEEIQM</sequence>
<feature type="compositionally biased region" description="Polar residues" evidence="1">
    <location>
        <begin position="382"/>
        <end position="400"/>
    </location>
</feature>
<feature type="compositionally biased region" description="Low complexity" evidence="1">
    <location>
        <begin position="558"/>
        <end position="567"/>
    </location>
</feature>
<feature type="compositionally biased region" description="Basic and acidic residues" evidence="1">
    <location>
        <begin position="429"/>
        <end position="453"/>
    </location>
</feature>
<evidence type="ECO:0000313" key="3">
    <source>
        <dbReference type="Proteomes" id="UP001492380"/>
    </source>
</evidence>
<name>A0ABR1YUR8_9PEZI</name>
<protein>
    <submittedName>
        <fullName evidence="2">Uncharacterized protein</fullName>
    </submittedName>
</protein>
<comment type="caution">
    <text evidence="2">The sequence shown here is derived from an EMBL/GenBank/DDBJ whole genome shotgun (WGS) entry which is preliminary data.</text>
</comment>
<feature type="compositionally biased region" description="Low complexity" evidence="1">
    <location>
        <begin position="271"/>
        <end position="285"/>
    </location>
</feature>
<proteinExistence type="predicted"/>
<feature type="compositionally biased region" description="Polar residues" evidence="1">
    <location>
        <begin position="82"/>
        <end position="92"/>
    </location>
</feature>
<feature type="compositionally biased region" description="Low complexity" evidence="1">
    <location>
        <begin position="662"/>
        <end position="677"/>
    </location>
</feature>
<evidence type="ECO:0000256" key="1">
    <source>
        <dbReference type="SAM" id="MobiDB-lite"/>
    </source>
</evidence>
<reference evidence="2 3" key="1">
    <citation type="submission" date="2024-04" db="EMBL/GenBank/DDBJ databases">
        <title>Phyllosticta paracitricarpa is synonymous to the EU quarantine fungus P. citricarpa based on phylogenomic analyses.</title>
        <authorList>
            <consortium name="Lawrence Berkeley National Laboratory"/>
            <person name="Van Ingen-Buijs V.A."/>
            <person name="Van Westerhoven A.C."/>
            <person name="Haridas S."/>
            <person name="Skiadas P."/>
            <person name="Martin F."/>
            <person name="Groenewald J.Z."/>
            <person name="Crous P.W."/>
            <person name="Seidl M.F."/>
        </authorList>
    </citation>
    <scope>NUCLEOTIDE SEQUENCE [LARGE SCALE GENOMIC DNA]</scope>
    <source>
        <strain evidence="2 3">CBS 123374</strain>
    </source>
</reference>
<feature type="compositionally biased region" description="Polar residues" evidence="1">
    <location>
        <begin position="706"/>
        <end position="723"/>
    </location>
</feature>
<feature type="region of interest" description="Disordered" evidence="1">
    <location>
        <begin position="553"/>
        <end position="646"/>
    </location>
</feature>
<feature type="compositionally biased region" description="Acidic residues" evidence="1">
    <location>
        <begin position="631"/>
        <end position="646"/>
    </location>
</feature>
<keyword evidence="3" id="KW-1185">Reference proteome</keyword>
<feature type="region of interest" description="Disordered" evidence="1">
    <location>
        <begin position="376"/>
        <end position="400"/>
    </location>
</feature>
<feature type="compositionally biased region" description="Low complexity" evidence="1">
    <location>
        <begin position="27"/>
        <end position="44"/>
    </location>
</feature>
<feature type="region of interest" description="Disordered" evidence="1">
    <location>
        <begin position="228"/>
        <end position="310"/>
    </location>
</feature>
<feature type="compositionally biased region" description="Low complexity" evidence="1">
    <location>
        <begin position="580"/>
        <end position="589"/>
    </location>
</feature>
<accession>A0ABR1YUR8</accession>
<feature type="region of interest" description="Disordered" evidence="1">
    <location>
        <begin position="412"/>
        <end position="516"/>
    </location>
</feature>
<feature type="region of interest" description="Disordered" evidence="1">
    <location>
        <begin position="661"/>
        <end position="723"/>
    </location>
</feature>
<dbReference type="Proteomes" id="UP001492380">
    <property type="component" value="Unassembled WGS sequence"/>
</dbReference>
<feature type="compositionally biased region" description="Polar residues" evidence="1">
    <location>
        <begin position="611"/>
        <end position="624"/>
    </location>
</feature>
<feature type="region of interest" description="Disordered" evidence="1">
    <location>
        <begin position="1"/>
        <end position="101"/>
    </location>
</feature>